<comment type="caution">
    <text evidence="1">The sequence shown here is derived from an EMBL/GenBank/DDBJ whole genome shotgun (WGS) entry which is preliminary data.</text>
</comment>
<evidence type="ECO:0000313" key="1">
    <source>
        <dbReference type="EMBL" id="MCF7545376.1"/>
    </source>
</evidence>
<dbReference type="PROSITE" id="PS51257">
    <property type="entry name" value="PROKAR_LIPOPROTEIN"/>
    <property type="match status" value="1"/>
</dbReference>
<organism evidence="1 2">
    <name type="scientific">Pseudomonas petrae</name>
    <dbReference type="NCBI Taxonomy" id="2912190"/>
    <lineage>
        <taxon>Bacteria</taxon>
        <taxon>Pseudomonadati</taxon>
        <taxon>Pseudomonadota</taxon>
        <taxon>Gammaproteobacteria</taxon>
        <taxon>Pseudomonadales</taxon>
        <taxon>Pseudomonadaceae</taxon>
        <taxon>Pseudomonas</taxon>
    </lineage>
</organism>
<gene>
    <name evidence="1" type="ORF">L4G47_24580</name>
</gene>
<proteinExistence type="predicted"/>
<dbReference type="RefSeq" id="WP_237254677.1">
    <property type="nucleotide sequence ID" value="NZ_JAKJXE010000012.1"/>
</dbReference>
<evidence type="ECO:0000313" key="2">
    <source>
        <dbReference type="Proteomes" id="UP001162905"/>
    </source>
</evidence>
<dbReference type="Proteomes" id="UP001162905">
    <property type="component" value="Unassembled WGS sequence"/>
</dbReference>
<sequence>MHKTLATISVLAIGLTVIAGCDGKVENKNVTHYSTDLCSLDVIGGKPDATVYVHRDTVVFAGWAIDASKRISPEKLRLRLTGAAGVPYTFDGPTMTDRPDVVKAYNNDKLLKTGFNFRADLSKLEPGGYGIILEIPDGNSLLVCQPKKVLVVQ</sequence>
<protein>
    <recommendedName>
        <fullName evidence="3">Lipoprotein</fullName>
    </recommendedName>
</protein>
<evidence type="ECO:0008006" key="3">
    <source>
        <dbReference type="Google" id="ProtNLM"/>
    </source>
</evidence>
<keyword evidence="2" id="KW-1185">Reference proteome</keyword>
<reference evidence="1" key="1">
    <citation type="submission" date="2022-01" db="EMBL/GenBank/DDBJ databases">
        <title>Pseudomonas sp. nov. isolated from Antarctic regolith.</title>
        <authorList>
            <person name="Novakova D."/>
            <person name="Sedlar K."/>
        </authorList>
    </citation>
    <scope>NUCLEOTIDE SEQUENCE</scope>
    <source>
        <strain evidence="1">P2647</strain>
    </source>
</reference>
<name>A0ABS9IE87_9PSED</name>
<accession>A0ABS9IE87</accession>
<dbReference type="EMBL" id="JAKJXH010000039">
    <property type="protein sequence ID" value="MCF7545376.1"/>
    <property type="molecule type" value="Genomic_DNA"/>
</dbReference>